<dbReference type="Proteomes" id="UP000305883">
    <property type="component" value="Unassembled WGS sequence"/>
</dbReference>
<dbReference type="EMBL" id="MWPZ01000001">
    <property type="protein sequence ID" value="TID06619.1"/>
    <property type="molecule type" value="Genomic_DNA"/>
</dbReference>
<feature type="region of interest" description="Disordered" evidence="1">
    <location>
        <begin position="92"/>
        <end position="140"/>
    </location>
</feature>
<dbReference type="AlphaFoldDB" id="A0A4T0WIJ6"/>
<gene>
    <name evidence="2" type="ORF">CH35J_001049</name>
</gene>
<evidence type="ECO:0008006" key="4">
    <source>
        <dbReference type="Google" id="ProtNLM"/>
    </source>
</evidence>
<feature type="compositionally biased region" description="Polar residues" evidence="1">
    <location>
        <begin position="109"/>
        <end position="120"/>
    </location>
</feature>
<evidence type="ECO:0000313" key="2">
    <source>
        <dbReference type="EMBL" id="TID06619.1"/>
    </source>
</evidence>
<name>A0A4T0WIJ6_9PEZI</name>
<dbReference type="OrthoDB" id="5326346at2759"/>
<feature type="compositionally biased region" description="Low complexity" evidence="1">
    <location>
        <begin position="96"/>
        <end position="108"/>
    </location>
</feature>
<feature type="region of interest" description="Disordered" evidence="1">
    <location>
        <begin position="37"/>
        <end position="66"/>
    </location>
</feature>
<comment type="caution">
    <text evidence="2">The sequence shown here is derived from an EMBL/GenBank/DDBJ whole genome shotgun (WGS) entry which is preliminary data.</text>
</comment>
<reference evidence="2 3" key="1">
    <citation type="journal article" date="2019" name="Genome Biol. Evol.">
        <title>Genomic Plasticity Mediated by Transposable Elements in the Plant Pathogenic Fungus Colletotrichum higginsianum.</title>
        <authorList>
            <person name="Tsushima A."/>
            <person name="Gan P."/>
            <person name="Kumakura N."/>
            <person name="Narusaka M."/>
            <person name="Takano Y."/>
            <person name="Narusaka Y."/>
            <person name="Shirasu K."/>
        </authorList>
    </citation>
    <scope>NUCLEOTIDE SEQUENCE [LARGE SCALE GENOMIC DNA]</scope>
    <source>
        <strain evidence="2 3">MAFF305635-RFP</strain>
    </source>
</reference>
<organism evidence="2 3">
    <name type="scientific">Colletotrichum higginsianum</name>
    <dbReference type="NCBI Taxonomy" id="80884"/>
    <lineage>
        <taxon>Eukaryota</taxon>
        <taxon>Fungi</taxon>
        <taxon>Dikarya</taxon>
        <taxon>Ascomycota</taxon>
        <taxon>Pezizomycotina</taxon>
        <taxon>Sordariomycetes</taxon>
        <taxon>Hypocreomycetidae</taxon>
        <taxon>Glomerellales</taxon>
        <taxon>Glomerellaceae</taxon>
        <taxon>Colletotrichum</taxon>
        <taxon>Colletotrichum destructivum species complex</taxon>
    </lineage>
</organism>
<feature type="compositionally biased region" description="Basic residues" evidence="1">
    <location>
        <begin position="50"/>
        <end position="66"/>
    </location>
</feature>
<accession>A0A4T0WIJ6</accession>
<protein>
    <recommendedName>
        <fullName evidence="4">BTB domain-containing protein</fullName>
    </recommendedName>
</protein>
<proteinExistence type="predicted"/>
<evidence type="ECO:0000256" key="1">
    <source>
        <dbReference type="SAM" id="MobiDB-lite"/>
    </source>
</evidence>
<sequence>MADEFFHKIDPDGDVLLILRNPNAPFAVWNGDERIEWFPPEQTPSTEKKCKTKKEKKKGKKKNKKRYTFDDHDSSLCIGIASGSTLSGMYQRNTVSSSSSSSSSGSTSMDALSWSQNESQELAKDEPPAPAPMDPPAEPAEAPKIKYLVSSRHLILASSYFQAKFKGPWMEASTKHADGRYHVEASDWDSDALLTLMQVIHGRHRVVPHQVTLEMLAKIAVHVDYYDCLEVTEIFSSMWIESLQDKLPIQYGRDMILWLLISHVFQQDDIFSQMTKIAVTQSKEPVPTLELPIPSIVIDLIEWQRQDAIEFTLTTLRNLLETFRKGSSGCTFECSSMLLGALAKNMDEHKLLDPVPKEPYTGYSIVDMEKLVDGFRWPDWEHFNTSYHYGYSDPCNLKGIIFTQLKTRSHAAQEGFKLSEIQPLTQKRSLRTKAVEDGN</sequence>
<dbReference type="InterPro" id="IPR011333">
    <property type="entry name" value="SKP1/BTB/POZ_sf"/>
</dbReference>
<feature type="compositionally biased region" description="Pro residues" evidence="1">
    <location>
        <begin position="128"/>
        <end position="138"/>
    </location>
</feature>
<evidence type="ECO:0000313" key="3">
    <source>
        <dbReference type="Proteomes" id="UP000305883"/>
    </source>
</evidence>
<dbReference type="Gene3D" id="3.30.710.10">
    <property type="entry name" value="Potassium Channel Kv1.1, Chain A"/>
    <property type="match status" value="1"/>
</dbReference>